<comment type="caution">
    <text evidence="1">The sequence shown here is derived from an EMBL/GenBank/DDBJ whole genome shotgun (WGS) entry which is preliminary data.</text>
</comment>
<dbReference type="Proteomes" id="UP000315234">
    <property type="component" value="Unassembled WGS sequence"/>
</dbReference>
<evidence type="ECO:0000313" key="2">
    <source>
        <dbReference type="Proteomes" id="UP000315234"/>
    </source>
</evidence>
<gene>
    <name evidence="1" type="ORF">Cst04h_11870</name>
</gene>
<name>A0ABC9ZLE1_CORST</name>
<reference evidence="1 2" key="1">
    <citation type="submission" date="2019-06" db="EMBL/GenBank/DDBJ databases">
        <title>Draft genome sequence of Corynebacterium striatum NBRC 15291.</title>
        <authorList>
            <person name="Miura T."/>
            <person name="Furukawa M."/>
            <person name="Shimamura M."/>
            <person name="Ohyama Y."/>
            <person name="Yamazoe A."/>
            <person name="Kawasaki H."/>
        </authorList>
    </citation>
    <scope>NUCLEOTIDE SEQUENCE [LARGE SCALE GENOMIC DNA]</scope>
    <source>
        <strain evidence="1 2">NBRC 15291</strain>
    </source>
</reference>
<protein>
    <submittedName>
        <fullName evidence="1">Uncharacterized protein</fullName>
    </submittedName>
</protein>
<sequence>MFFGKSQGHACWSVGPAGSRTACEKKRKDDAHRHGWRWRPCFEYVGPQQCCSEREEDSDKDNNDCTPA</sequence>
<dbReference type="EMBL" id="BJLD01000001">
    <property type="protein sequence ID" value="GEA43017.1"/>
    <property type="molecule type" value="Genomic_DNA"/>
</dbReference>
<evidence type="ECO:0000313" key="1">
    <source>
        <dbReference type="EMBL" id="GEA43017.1"/>
    </source>
</evidence>
<proteinExistence type="predicted"/>
<dbReference type="AlphaFoldDB" id="A0ABC9ZLE1"/>
<accession>A0ABC9ZLE1</accession>
<organism evidence="1 2">
    <name type="scientific">Corynebacterium striatum</name>
    <dbReference type="NCBI Taxonomy" id="43770"/>
    <lineage>
        <taxon>Bacteria</taxon>
        <taxon>Bacillati</taxon>
        <taxon>Actinomycetota</taxon>
        <taxon>Actinomycetes</taxon>
        <taxon>Mycobacteriales</taxon>
        <taxon>Corynebacteriaceae</taxon>
        <taxon>Corynebacterium</taxon>
    </lineage>
</organism>